<organism evidence="1 2">
    <name type="scientific">Neisseria zalophi</name>
    <dbReference type="NCBI Taxonomy" id="640030"/>
    <lineage>
        <taxon>Bacteria</taxon>
        <taxon>Pseudomonadati</taxon>
        <taxon>Pseudomonadota</taxon>
        <taxon>Betaproteobacteria</taxon>
        <taxon>Neisseriales</taxon>
        <taxon>Neisseriaceae</taxon>
        <taxon>Neisseria</taxon>
    </lineage>
</organism>
<dbReference type="AlphaFoldDB" id="A0A5J6PY73"/>
<dbReference type="Proteomes" id="UP000325713">
    <property type="component" value="Chromosome"/>
</dbReference>
<keyword evidence="2" id="KW-1185">Reference proteome</keyword>
<name>A0A5J6PY73_9NEIS</name>
<reference evidence="1 2" key="1">
    <citation type="submission" date="2018-08" db="EMBL/GenBank/DDBJ databases">
        <title>Neisseria zalophi ATCC BAA-2455 complete genome.</title>
        <authorList>
            <person name="Veseli I.A."/>
            <person name="Buttler R."/>
            <person name="Mascarenhas dos Santos A.C."/>
            <person name="Pombert J.-F."/>
        </authorList>
    </citation>
    <scope>NUCLEOTIDE SEQUENCE [LARGE SCALE GENOMIC DNA]</scope>
    <source>
        <strain evidence="1 2">ATCC BAA-2455</strain>
    </source>
</reference>
<evidence type="ECO:0000313" key="1">
    <source>
        <dbReference type="EMBL" id="QEY25797.1"/>
    </source>
</evidence>
<dbReference type="KEGG" id="nzl:D0T92_04085"/>
<accession>A0A5J6PY73</accession>
<evidence type="ECO:0000313" key="2">
    <source>
        <dbReference type="Proteomes" id="UP000325713"/>
    </source>
</evidence>
<proteinExistence type="predicted"/>
<protein>
    <submittedName>
        <fullName evidence="1">Uncharacterized protein</fullName>
    </submittedName>
</protein>
<dbReference type="EMBL" id="CP031700">
    <property type="protein sequence ID" value="QEY25797.1"/>
    <property type="molecule type" value="Genomic_DNA"/>
</dbReference>
<sequence>MTPKEERECFDKIWQNLTSGQKVKPSAHPFGYVLDRQPCSGKKGGISYCSGGKFVCVDGTISKSKKICGR</sequence>
<dbReference type="OrthoDB" id="7027094at2"/>
<gene>
    <name evidence="1" type="ORF">D0T92_04085</name>
</gene>